<evidence type="ECO:0000313" key="9">
    <source>
        <dbReference type="Proteomes" id="UP000320813"/>
    </source>
</evidence>
<protein>
    <submittedName>
        <fullName evidence="8">TolC family protein</fullName>
    </submittedName>
</protein>
<evidence type="ECO:0000256" key="1">
    <source>
        <dbReference type="ARBA" id="ARBA00004442"/>
    </source>
</evidence>
<dbReference type="PANTHER" id="PTHR30026:SF20">
    <property type="entry name" value="OUTER MEMBRANE PROTEIN TOLC"/>
    <property type="match status" value="1"/>
</dbReference>
<evidence type="ECO:0000256" key="2">
    <source>
        <dbReference type="ARBA" id="ARBA00007613"/>
    </source>
</evidence>
<comment type="caution">
    <text evidence="8">The sequence shown here is derived from an EMBL/GenBank/DDBJ whole genome shotgun (WGS) entry which is preliminary data.</text>
</comment>
<dbReference type="InterPro" id="IPR051906">
    <property type="entry name" value="TolC-like"/>
</dbReference>
<evidence type="ECO:0000256" key="6">
    <source>
        <dbReference type="ARBA" id="ARBA00023136"/>
    </source>
</evidence>
<dbReference type="SUPFAM" id="SSF56954">
    <property type="entry name" value="Outer membrane efflux proteins (OEP)"/>
    <property type="match status" value="1"/>
</dbReference>
<organism evidence="8 9">
    <name type="scientific">Candidatus Acidulodesulfobacterium ferriphilum</name>
    <dbReference type="NCBI Taxonomy" id="2597223"/>
    <lineage>
        <taxon>Bacteria</taxon>
        <taxon>Deltaproteobacteria</taxon>
        <taxon>Candidatus Acidulodesulfobacterales</taxon>
        <taxon>Candidatus Acidulodesulfobacterium</taxon>
    </lineage>
</organism>
<dbReference type="GO" id="GO:1990281">
    <property type="term" value="C:efflux pump complex"/>
    <property type="evidence" value="ECO:0007669"/>
    <property type="project" value="TreeGrafter"/>
</dbReference>
<dbReference type="GO" id="GO:0015288">
    <property type="term" value="F:porin activity"/>
    <property type="evidence" value="ECO:0007669"/>
    <property type="project" value="TreeGrafter"/>
</dbReference>
<dbReference type="Gene3D" id="1.20.1600.10">
    <property type="entry name" value="Outer membrane efflux proteins (OEP)"/>
    <property type="match status" value="1"/>
</dbReference>
<gene>
    <name evidence="8" type="ORF">EVJ47_00620</name>
</gene>
<evidence type="ECO:0000313" key="8">
    <source>
        <dbReference type="EMBL" id="RZD14823.1"/>
    </source>
</evidence>
<reference evidence="8 9" key="1">
    <citation type="submission" date="2019-01" db="EMBL/GenBank/DDBJ databases">
        <title>Insights into ecological role of a new deltaproteobacterial order Candidatus Sinidesulfobacterales (Sva0485) by metagenomics and metatranscriptomics.</title>
        <authorList>
            <person name="Tan S."/>
            <person name="Liu J."/>
            <person name="Fang Y."/>
            <person name="Hedlund B.P."/>
            <person name="Lian Z.H."/>
            <person name="Huang L.Y."/>
            <person name="Li J.T."/>
            <person name="Huang L.N."/>
            <person name="Li W.J."/>
            <person name="Jiang H.C."/>
            <person name="Dong H.L."/>
            <person name="Shu W.S."/>
        </authorList>
    </citation>
    <scope>NUCLEOTIDE SEQUENCE [LARGE SCALE GENOMIC DNA]</scope>
    <source>
        <strain evidence="8">AP3</strain>
    </source>
</reference>
<dbReference type="Pfam" id="PF02321">
    <property type="entry name" value="OEP"/>
    <property type="match status" value="2"/>
</dbReference>
<sequence>MPNFKSFIKSLIFLFFIPFSLILISNHSSYASSYSAKKSNKTNPDLLTFNAYNNAPETDENIPAAISLKTALEIALKHYPGIMASKYSYVSSIYAKNQSLYLYYPQISGNAGFSKNSVMDVNNSGITTVNGQVYQTGTRGINYSLNNYSGSINATYMLYSFGSRYYNYLSANYNMKGAKAGYSLTINNDLYNVILNFATYFADKELMKADKENLKNSEIQYKAAGAFYRVGTGNLLDAETARATMETARAAYINSIYIVKIARLALLNSIGLPPSKQYHFVNTLKFKPFNLALDKLIKKALKFNPQLKESLYAVKSSESSVRAATSGYFPTFNADFSYTGQNSSFPLNRNYSAGLSVSIPIFNGFLTQNKIEYSRAILNSNIWNRRLTEDNLVYGVSGDYYAILNQYSTVKALKSSADASKLAYQLALKSYEVGVGSMVQLVTANAQYISGITSYINAKFTYFYQKAKLYSDLGLMLEHYIKR</sequence>
<accession>A0A519BC17</accession>
<evidence type="ECO:0000256" key="5">
    <source>
        <dbReference type="ARBA" id="ARBA00022692"/>
    </source>
</evidence>
<proteinExistence type="inferred from homology"/>
<comment type="subcellular location">
    <subcellularLocation>
        <location evidence="1">Cell outer membrane</location>
    </subcellularLocation>
</comment>
<dbReference type="AlphaFoldDB" id="A0A519BC17"/>
<keyword evidence="3" id="KW-0813">Transport</keyword>
<evidence type="ECO:0000256" key="7">
    <source>
        <dbReference type="ARBA" id="ARBA00023237"/>
    </source>
</evidence>
<evidence type="ECO:0000256" key="4">
    <source>
        <dbReference type="ARBA" id="ARBA00022452"/>
    </source>
</evidence>
<keyword evidence="5" id="KW-0812">Transmembrane</keyword>
<keyword evidence="4" id="KW-1134">Transmembrane beta strand</keyword>
<dbReference type="EMBL" id="SGBD01000001">
    <property type="protein sequence ID" value="RZD14823.1"/>
    <property type="molecule type" value="Genomic_DNA"/>
</dbReference>
<dbReference type="GO" id="GO:0009279">
    <property type="term" value="C:cell outer membrane"/>
    <property type="evidence" value="ECO:0007669"/>
    <property type="project" value="UniProtKB-SubCell"/>
</dbReference>
<dbReference type="PANTHER" id="PTHR30026">
    <property type="entry name" value="OUTER MEMBRANE PROTEIN TOLC"/>
    <property type="match status" value="1"/>
</dbReference>
<evidence type="ECO:0000256" key="3">
    <source>
        <dbReference type="ARBA" id="ARBA00022448"/>
    </source>
</evidence>
<dbReference type="GO" id="GO:0015562">
    <property type="term" value="F:efflux transmembrane transporter activity"/>
    <property type="evidence" value="ECO:0007669"/>
    <property type="project" value="InterPro"/>
</dbReference>
<keyword evidence="7" id="KW-0998">Cell outer membrane</keyword>
<dbReference type="InterPro" id="IPR003423">
    <property type="entry name" value="OMP_efflux"/>
</dbReference>
<comment type="similarity">
    <text evidence="2">Belongs to the outer membrane factor (OMF) (TC 1.B.17) family.</text>
</comment>
<keyword evidence="6" id="KW-0472">Membrane</keyword>
<dbReference type="Proteomes" id="UP000320813">
    <property type="component" value="Unassembled WGS sequence"/>
</dbReference>
<name>A0A519BC17_9DELT</name>